<gene>
    <name evidence="1" type="ORF">IHQ72_33990</name>
</gene>
<evidence type="ECO:0000313" key="2">
    <source>
        <dbReference type="Proteomes" id="UP001058098"/>
    </source>
</evidence>
<dbReference type="Proteomes" id="UP001058098">
    <property type="component" value="Chromosome"/>
</dbReference>
<name>A0ABY5QW23_9HYPH</name>
<sequence>MDFSGNVETDVVIICVPTPLSKNREPDLRFAQRRPATPHRDAIPPGVPCDNDLMNRRGHHMAHKRVEIVIRPVQVCRHSRDEATPDLLTVSVAQHHSGDLGDRVPLILRLERRSSASFPRSVVPQIWGKCRTSRAA</sequence>
<organism evidence="1 2">
    <name type="scientific">Mesorhizobium onobrychidis</name>
    <dbReference type="NCBI Taxonomy" id="2775404"/>
    <lineage>
        <taxon>Bacteria</taxon>
        <taxon>Pseudomonadati</taxon>
        <taxon>Pseudomonadota</taxon>
        <taxon>Alphaproteobacteria</taxon>
        <taxon>Hyphomicrobiales</taxon>
        <taxon>Phyllobacteriaceae</taxon>
        <taxon>Mesorhizobium</taxon>
    </lineage>
</organism>
<protein>
    <submittedName>
        <fullName evidence="1">Uncharacterized protein</fullName>
    </submittedName>
</protein>
<keyword evidence="2" id="KW-1185">Reference proteome</keyword>
<proteinExistence type="predicted"/>
<dbReference type="EMBL" id="CP062229">
    <property type="protein sequence ID" value="UVC15411.1"/>
    <property type="molecule type" value="Genomic_DNA"/>
</dbReference>
<reference evidence="1" key="1">
    <citation type="submission" date="2020-09" db="EMBL/GenBank/DDBJ databases">
        <title>Rhizobia associated with sainfoin plants.</title>
        <authorList>
            <person name="Asharfi S."/>
            <person name="Kuzmanovic N."/>
            <person name="Bunk B."/>
            <person name="Sproeer C."/>
            <person name="Becker M."/>
            <person name="Thuenen T."/>
        </authorList>
    </citation>
    <scope>NUCLEOTIDE SEQUENCE</scope>
    <source>
        <strain evidence="1">OM4</strain>
    </source>
</reference>
<evidence type="ECO:0000313" key="1">
    <source>
        <dbReference type="EMBL" id="UVC15411.1"/>
    </source>
</evidence>
<accession>A0ABY5QW23</accession>